<proteinExistence type="predicted"/>
<dbReference type="Pfam" id="PF06979">
    <property type="entry name" value="TMEM70"/>
    <property type="match status" value="1"/>
</dbReference>
<dbReference type="GO" id="GO:0007399">
    <property type="term" value="P:nervous system development"/>
    <property type="evidence" value="ECO:0007669"/>
    <property type="project" value="TreeGrafter"/>
</dbReference>
<dbReference type="PANTHER" id="PTHR14549:SF2">
    <property type="entry name" value="TRANSMEMBRANE PROTEIN 223"/>
    <property type="match status" value="1"/>
</dbReference>
<keyword evidence="1" id="KW-1133">Transmembrane helix</keyword>
<gene>
    <name evidence="2" type="ORF">TTEB3V08_LOCUS3076</name>
</gene>
<dbReference type="InterPro" id="IPR026100">
    <property type="entry name" value="Tmem223"/>
</dbReference>
<keyword evidence="1" id="KW-0472">Membrane</keyword>
<feature type="transmembrane region" description="Helical" evidence="1">
    <location>
        <begin position="58"/>
        <end position="81"/>
    </location>
</feature>
<dbReference type="GO" id="GO:0005739">
    <property type="term" value="C:mitochondrion"/>
    <property type="evidence" value="ECO:0007669"/>
    <property type="project" value="TreeGrafter"/>
</dbReference>
<organism evidence="2">
    <name type="scientific">Timema tahoe</name>
    <dbReference type="NCBI Taxonomy" id="61484"/>
    <lineage>
        <taxon>Eukaryota</taxon>
        <taxon>Metazoa</taxon>
        <taxon>Ecdysozoa</taxon>
        <taxon>Arthropoda</taxon>
        <taxon>Hexapoda</taxon>
        <taxon>Insecta</taxon>
        <taxon>Pterygota</taxon>
        <taxon>Neoptera</taxon>
        <taxon>Polyneoptera</taxon>
        <taxon>Phasmatodea</taxon>
        <taxon>Timematodea</taxon>
        <taxon>Timematoidea</taxon>
        <taxon>Timematidae</taxon>
        <taxon>Timema</taxon>
    </lineage>
</organism>
<accession>A0A7R9FLI6</accession>
<sequence>MRRKSFEVELGQGDFVPLSVGLTPTPCFKSLFWRDHITLRAISLADKKIKQFLVKLRINGLPLAVTLGLKAYGILATSWLFTLKSIRYLVLLKGGKNVTFVSYTPFGENRLTTVNLNKVSCEDSRHSAKVQLPIKVEGHRLFYILDMRGEFLNPRLFDHTVGLKRMLNRHSRKQVCICSHTPPNLTSSPNTTNEELRHWASSHLPSTDKYQRYQPGIKLGTPRLIAKCADHYTMGPVAVKDVSQILPPYVVYKAGARCGLLGLKKGLLGCRFNRTRSGERSSSDDKGVKDRLCFPVNVVIFGFASTENRQHILIDQGSGPSICDALFTSGGVIGRNRSATEFAYT</sequence>
<dbReference type="EMBL" id="OE000768">
    <property type="protein sequence ID" value="CAD7454988.1"/>
    <property type="molecule type" value="Genomic_DNA"/>
</dbReference>
<name>A0A7R9FLI6_9NEOP</name>
<evidence type="ECO:0000313" key="2">
    <source>
        <dbReference type="EMBL" id="CAD7454988.1"/>
    </source>
</evidence>
<keyword evidence="1" id="KW-0812">Transmembrane</keyword>
<dbReference type="InterPro" id="IPR045325">
    <property type="entry name" value="TMEM70/TMEM186/TMEM223"/>
</dbReference>
<protein>
    <submittedName>
        <fullName evidence="2">Uncharacterized protein</fullName>
    </submittedName>
</protein>
<reference evidence="2" key="1">
    <citation type="submission" date="2020-11" db="EMBL/GenBank/DDBJ databases">
        <authorList>
            <person name="Tran Van P."/>
        </authorList>
    </citation>
    <scope>NUCLEOTIDE SEQUENCE</scope>
</reference>
<dbReference type="AlphaFoldDB" id="A0A7R9FLI6"/>
<dbReference type="PANTHER" id="PTHR14549">
    <property type="entry name" value="TRANSMEMBRANE PROTEIN 223"/>
    <property type="match status" value="1"/>
</dbReference>
<evidence type="ECO:0000256" key="1">
    <source>
        <dbReference type="SAM" id="Phobius"/>
    </source>
</evidence>